<sequence>MKTIKNLLMIACLASVHMSYTAQDSNNDYGIILTDKETQLIKTNRVLEKLSSILKSVEKAKDWSARNEATTPSKSQAIQIAAPLFVQALEEIIAQYATCYDATVTAAFGLSTMQEFHIVDNKASDIKIISNAQFMNLLEKAIKFFEKETVSAPFVEYSAKFLVEVSPSKKLTLHEVKDAIVRAIA</sequence>
<dbReference type="KEGG" id="cdes:C0J27_02505"/>
<feature type="chain" id="PRO_5016930651" evidence="1">
    <location>
        <begin position="23"/>
        <end position="185"/>
    </location>
</feature>
<dbReference type="Proteomes" id="UP000254834">
    <property type="component" value="Chromosome"/>
</dbReference>
<keyword evidence="3" id="KW-1185">Reference proteome</keyword>
<gene>
    <name evidence="2" type="ORF">C0J27_02505</name>
</gene>
<dbReference type="RefSeq" id="WP_115585621.1">
    <property type="nucleotide sequence ID" value="NZ_CP025544.1"/>
</dbReference>
<organism evidence="2 3">
    <name type="scientific">Candidatus Chromulinivorax destructor</name>
    <dbReference type="NCBI Taxonomy" id="2066483"/>
    <lineage>
        <taxon>Bacteria</taxon>
        <taxon>Candidatus Babelota</taxon>
        <taxon>Candidatus Babeliae</taxon>
        <taxon>Candidatus Babeliales</taxon>
        <taxon>Candidatus Chromulinivoraceae</taxon>
        <taxon>Candidatus Chromulinivorax</taxon>
    </lineage>
</organism>
<protein>
    <submittedName>
        <fullName evidence="2">Uncharacterized protein</fullName>
    </submittedName>
</protein>
<evidence type="ECO:0000256" key="1">
    <source>
        <dbReference type="SAM" id="SignalP"/>
    </source>
</evidence>
<dbReference type="AlphaFoldDB" id="A0A345ZBD9"/>
<accession>A0A345ZBD9</accession>
<proteinExistence type="predicted"/>
<feature type="signal peptide" evidence="1">
    <location>
        <begin position="1"/>
        <end position="22"/>
    </location>
</feature>
<reference evidence="2 3" key="1">
    <citation type="submission" date="2017-12" db="EMBL/GenBank/DDBJ databases">
        <title>Chromulinavorax destructans is a abundant pathogen of dominant heterotrophic picoflagllates.</title>
        <authorList>
            <person name="Deeg C.M."/>
            <person name="Zimmer M."/>
            <person name="Suttle C.A."/>
        </authorList>
    </citation>
    <scope>NUCLEOTIDE SEQUENCE [LARGE SCALE GENOMIC DNA]</scope>
    <source>
        <strain evidence="2 3">SeV1</strain>
    </source>
</reference>
<keyword evidence="1" id="KW-0732">Signal</keyword>
<name>A0A345ZBD9_9BACT</name>
<evidence type="ECO:0000313" key="2">
    <source>
        <dbReference type="EMBL" id="AXK60606.1"/>
    </source>
</evidence>
<evidence type="ECO:0000313" key="3">
    <source>
        <dbReference type="Proteomes" id="UP000254834"/>
    </source>
</evidence>
<dbReference type="EMBL" id="CP025544">
    <property type="protein sequence ID" value="AXK60606.1"/>
    <property type="molecule type" value="Genomic_DNA"/>
</dbReference>